<gene>
    <name evidence="3" type="ORF">Vafri_12929</name>
</gene>
<dbReference type="EMBL" id="BNCO01000028">
    <property type="protein sequence ID" value="GIL57782.1"/>
    <property type="molecule type" value="Genomic_DNA"/>
</dbReference>
<reference evidence="3" key="1">
    <citation type="journal article" date="2021" name="Proc. Natl. Acad. Sci. U.S.A.">
        <title>Three genomes in the algal genus Volvox reveal the fate of a haploid sex-determining region after a transition to homothallism.</title>
        <authorList>
            <person name="Yamamoto K."/>
            <person name="Hamaji T."/>
            <person name="Kawai-Toyooka H."/>
            <person name="Matsuzaki R."/>
            <person name="Takahashi F."/>
            <person name="Nishimura Y."/>
            <person name="Kawachi M."/>
            <person name="Noguchi H."/>
            <person name="Minakuchi Y."/>
            <person name="Umen J.G."/>
            <person name="Toyoda A."/>
            <person name="Nozaki H."/>
        </authorList>
    </citation>
    <scope>NUCLEOTIDE SEQUENCE</scope>
    <source>
        <strain evidence="3">NIES-3780</strain>
    </source>
</reference>
<sequence>MAFAAEVAAVAGRLTTPIWRDKIQRSLSKNKHLANSRYVQLATVRQDGRPANRTVVFRGFLADDDDSLTFVTDSRSRKVQELAVNPAAEVAWYFPQTREQYRIAGNLVVIDAAHVDNALLEARARVWSAMSESGRQQFGWPHPGRPRAAEDPEAWNNPAPGPQDPPLDTFCLVVLRVDEVEQLLLRSNERFRYSKAIKEDGSLAWAEESINP</sequence>
<comment type="caution">
    <text evidence="3">The sequence shown here is derived from an EMBL/GenBank/DDBJ whole genome shotgun (WGS) entry which is preliminary data.</text>
</comment>
<dbReference type="Gene3D" id="2.30.110.10">
    <property type="entry name" value="Electron Transport, Fmn-binding Protein, Chain A"/>
    <property type="match status" value="1"/>
</dbReference>
<accession>A0A8J4BB91</accession>
<proteinExistence type="predicted"/>
<protein>
    <recommendedName>
        <fullName evidence="2">Pyridoxamine 5'-phosphate oxidase Alr4036 family FMN-binding domain-containing protein</fullName>
    </recommendedName>
</protein>
<dbReference type="AlphaFoldDB" id="A0A8J4BB91"/>
<dbReference type="PANTHER" id="PTHR28243:SF1">
    <property type="entry name" value="PYRIDOXAMINE 5'-PHOSPHATE OXIDASE ALR4036 FAMILY FMN-BINDING DOMAIN-CONTAINING PROTEIN"/>
    <property type="match status" value="1"/>
</dbReference>
<feature type="domain" description="Pyridoxamine 5'-phosphate oxidase Alr4036 family FMN-binding" evidence="2">
    <location>
        <begin position="18"/>
        <end position="110"/>
    </location>
</feature>
<feature type="region of interest" description="Disordered" evidence="1">
    <location>
        <begin position="135"/>
        <end position="163"/>
    </location>
</feature>
<evidence type="ECO:0000256" key="1">
    <source>
        <dbReference type="SAM" id="MobiDB-lite"/>
    </source>
</evidence>
<name>A0A8J4BB91_9CHLO</name>
<evidence type="ECO:0000313" key="3">
    <source>
        <dbReference type="EMBL" id="GIL57782.1"/>
    </source>
</evidence>
<dbReference type="PANTHER" id="PTHR28243">
    <property type="entry name" value="AGL049CP"/>
    <property type="match status" value="1"/>
</dbReference>
<dbReference type="Pfam" id="PF12766">
    <property type="entry name" value="Pyridox_oxase_2"/>
    <property type="match status" value="1"/>
</dbReference>
<evidence type="ECO:0000313" key="4">
    <source>
        <dbReference type="Proteomes" id="UP000747399"/>
    </source>
</evidence>
<organism evidence="3 4">
    <name type="scientific">Volvox africanus</name>
    <dbReference type="NCBI Taxonomy" id="51714"/>
    <lineage>
        <taxon>Eukaryota</taxon>
        <taxon>Viridiplantae</taxon>
        <taxon>Chlorophyta</taxon>
        <taxon>core chlorophytes</taxon>
        <taxon>Chlorophyceae</taxon>
        <taxon>CS clade</taxon>
        <taxon>Chlamydomonadales</taxon>
        <taxon>Volvocaceae</taxon>
        <taxon>Volvox</taxon>
    </lineage>
</organism>
<dbReference type="GO" id="GO:0010181">
    <property type="term" value="F:FMN binding"/>
    <property type="evidence" value="ECO:0007669"/>
    <property type="project" value="InterPro"/>
</dbReference>
<dbReference type="InterPro" id="IPR012349">
    <property type="entry name" value="Split_barrel_FMN-bd"/>
</dbReference>
<evidence type="ECO:0000259" key="2">
    <source>
        <dbReference type="Pfam" id="PF12766"/>
    </source>
</evidence>
<dbReference type="Proteomes" id="UP000747399">
    <property type="component" value="Unassembled WGS sequence"/>
</dbReference>
<keyword evidence="4" id="KW-1185">Reference proteome</keyword>
<dbReference type="UniPathway" id="UPA01068">
    <property type="reaction ID" value="UER00304"/>
</dbReference>
<dbReference type="SUPFAM" id="SSF50475">
    <property type="entry name" value="FMN-binding split barrel"/>
    <property type="match status" value="1"/>
</dbReference>
<dbReference type="InterPro" id="IPR024624">
    <property type="entry name" value="Pyridox_Oxase_Alr4036_FMN-bd"/>
</dbReference>